<gene>
    <name evidence="2" type="ORF">O3P69_013094</name>
</gene>
<evidence type="ECO:0000256" key="1">
    <source>
        <dbReference type="SAM" id="MobiDB-lite"/>
    </source>
</evidence>
<dbReference type="Proteomes" id="UP001487740">
    <property type="component" value="Unassembled WGS sequence"/>
</dbReference>
<feature type="region of interest" description="Disordered" evidence="1">
    <location>
        <begin position="48"/>
        <end position="90"/>
    </location>
</feature>
<evidence type="ECO:0000313" key="3">
    <source>
        <dbReference type="Proteomes" id="UP001487740"/>
    </source>
</evidence>
<comment type="caution">
    <text evidence="2">The sequence shown here is derived from an EMBL/GenBank/DDBJ whole genome shotgun (WGS) entry which is preliminary data.</text>
</comment>
<feature type="region of interest" description="Disordered" evidence="1">
    <location>
        <begin position="1"/>
        <end position="21"/>
    </location>
</feature>
<reference evidence="2 3" key="1">
    <citation type="submission" date="2023-03" db="EMBL/GenBank/DDBJ databases">
        <title>High-quality genome of Scylla paramamosain provides insights in environmental adaptation.</title>
        <authorList>
            <person name="Zhang L."/>
        </authorList>
    </citation>
    <scope>NUCLEOTIDE SEQUENCE [LARGE SCALE GENOMIC DNA]</scope>
    <source>
        <strain evidence="2">LZ_2023a</strain>
        <tissue evidence="2">Muscle</tissue>
    </source>
</reference>
<keyword evidence="3" id="KW-1185">Reference proteome</keyword>
<dbReference type="AlphaFoldDB" id="A0AAW0SI71"/>
<organism evidence="2 3">
    <name type="scientific">Scylla paramamosain</name>
    <name type="common">Mud crab</name>
    <dbReference type="NCBI Taxonomy" id="85552"/>
    <lineage>
        <taxon>Eukaryota</taxon>
        <taxon>Metazoa</taxon>
        <taxon>Ecdysozoa</taxon>
        <taxon>Arthropoda</taxon>
        <taxon>Crustacea</taxon>
        <taxon>Multicrustacea</taxon>
        <taxon>Malacostraca</taxon>
        <taxon>Eumalacostraca</taxon>
        <taxon>Eucarida</taxon>
        <taxon>Decapoda</taxon>
        <taxon>Pleocyemata</taxon>
        <taxon>Brachyura</taxon>
        <taxon>Eubrachyura</taxon>
        <taxon>Portunoidea</taxon>
        <taxon>Portunidae</taxon>
        <taxon>Portuninae</taxon>
        <taxon>Scylla</taxon>
    </lineage>
</organism>
<proteinExistence type="predicted"/>
<sequence length="90" mass="9255">MSGVREPGCGGGGGGGGGWRCNKWRARRLTLPGCRGMLGSVAGCGGNKACTDKSRNEAQGRGWRGNPRHLPPPLSQHSTGAPPRHAKLGP</sequence>
<feature type="compositionally biased region" description="Gly residues" evidence="1">
    <location>
        <begin position="8"/>
        <end position="19"/>
    </location>
</feature>
<name>A0AAW0SI71_SCYPA</name>
<accession>A0AAW0SI71</accession>
<dbReference type="EMBL" id="JARAKH010000294">
    <property type="protein sequence ID" value="KAK8374619.1"/>
    <property type="molecule type" value="Genomic_DNA"/>
</dbReference>
<evidence type="ECO:0000313" key="2">
    <source>
        <dbReference type="EMBL" id="KAK8374619.1"/>
    </source>
</evidence>
<protein>
    <submittedName>
        <fullName evidence="2">Uncharacterized protein</fullName>
    </submittedName>
</protein>